<dbReference type="PANTHER" id="PTHR48079:SF6">
    <property type="entry name" value="NAD(P)-BINDING DOMAIN-CONTAINING PROTEIN-RELATED"/>
    <property type="match status" value="1"/>
</dbReference>
<dbReference type="RefSeq" id="WP_171419081.1">
    <property type="nucleotide sequence ID" value="NZ_JABFOR010000044.1"/>
</dbReference>
<dbReference type="PANTHER" id="PTHR48079">
    <property type="entry name" value="PROTEIN YEEZ"/>
    <property type="match status" value="1"/>
</dbReference>
<sequence>MKAIVFGSTGFIGSHVVEQLLLAGHEVTAVARHTSNTLWLEQMGVHVTRLQLMDPAEVANVIKGHDVVYNCTADAKLHTMIRAEAPVEIQLTRLLAETAAAQGVARFIQLSTIVVYDFHSNEPIDEQYDTQPIYPIQQLGLTREQIVREIGGRTGMTSIILRPASAIGIRDKTSFFARMFKTHQSDQYPIVESGAAKVSLVDTRDIGRAMAWLGTYDQPAQDNGIYVLKGFDTSWKQLKKAIDDAVGKSAAELHIPATLTEKQLKSYHMSPFARDTLTTNRIWNDNKIRMLGFHTQYTLQEAVTDAVEDLMNRQQKTPYH</sequence>
<reference evidence="2 3" key="1">
    <citation type="submission" date="2020-05" db="EMBL/GenBank/DDBJ databases">
        <title>Whole genome sequencing and identification of novel metabolites from Paenibacillus alvei strain JR949.</title>
        <authorList>
            <person name="Rajendhran J."/>
            <person name="Sree Pranav P."/>
            <person name="Mahalakshmi B."/>
            <person name="Karthikeyan R."/>
        </authorList>
    </citation>
    <scope>NUCLEOTIDE SEQUENCE [LARGE SCALE GENOMIC DNA]</scope>
    <source>
        <strain evidence="2 3">JR949</strain>
    </source>
</reference>
<dbReference type="InterPro" id="IPR001509">
    <property type="entry name" value="Epimerase_deHydtase"/>
</dbReference>
<dbReference type="GO" id="GO:0005737">
    <property type="term" value="C:cytoplasm"/>
    <property type="evidence" value="ECO:0007669"/>
    <property type="project" value="TreeGrafter"/>
</dbReference>
<dbReference type="Proteomes" id="UP000552038">
    <property type="component" value="Unassembled WGS sequence"/>
</dbReference>
<evidence type="ECO:0000313" key="3">
    <source>
        <dbReference type="Proteomes" id="UP000552038"/>
    </source>
</evidence>
<dbReference type="AlphaFoldDB" id="A0AAP7DK57"/>
<name>A0AAP7DK57_PAEAL</name>
<dbReference type="SUPFAM" id="SSF51735">
    <property type="entry name" value="NAD(P)-binding Rossmann-fold domains"/>
    <property type="match status" value="1"/>
</dbReference>
<protein>
    <submittedName>
        <fullName evidence="2">NAD(P)-dependent oxidoreductase</fullName>
    </submittedName>
</protein>
<gene>
    <name evidence="2" type="ORF">HMI46_23030</name>
</gene>
<proteinExistence type="predicted"/>
<evidence type="ECO:0000313" key="2">
    <source>
        <dbReference type="EMBL" id="NOJ73402.1"/>
    </source>
</evidence>
<feature type="domain" description="NAD-dependent epimerase/dehydratase" evidence="1">
    <location>
        <begin position="4"/>
        <end position="226"/>
    </location>
</feature>
<dbReference type="Gene3D" id="3.40.50.720">
    <property type="entry name" value="NAD(P)-binding Rossmann-like Domain"/>
    <property type="match status" value="1"/>
</dbReference>
<dbReference type="GO" id="GO:0004029">
    <property type="term" value="F:aldehyde dehydrogenase (NAD+) activity"/>
    <property type="evidence" value="ECO:0007669"/>
    <property type="project" value="TreeGrafter"/>
</dbReference>
<dbReference type="InterPro" id="IPR036291">
    <property type="entry name" value="NAD(P)-bd_dom_sf"/>
</dbReference>
<accession>A0AAP7DK57</accession>
<dbReference type="EMBL" id="JABFOR010000044">
    <property type="protein sequence ID" value="NOJ73402.1"/>
    <property type="molecule type" value="Genomic_DNA"/>
</dbReference>
<evidence type="ECO:0000259" key="1">
    <source>
        <dbReference type="Pfam" id="PF01370"/>
    </source>
</evidence>
<dbReference type="Pfam" id="PF01370">
    <property type="entry name" value="Epimerase"/>
    <property type="match status" value="1"/>
</dbReference>
<comment type="caution">
    <text evidence="2">The sequence shown here is derived from an EMBL/GenBank/DDBJ whole genome shotgun (WGS) entry which is preliminary data.</text>
</comment>
<dbReference type="InterPro" id="IPR051783">
    <property type="entry name" value="NAD(P)-dependent_oxidoreduct"/>
</dbReference>
<organism evidence="2 3">
    <name type="scientific">Paenibacillus alvei</name>
    <name type="common">Bacillus alvei</name>
    <dbReference type="NCBI Taxonomy" id="44250"/>
    <lineage>
        <taxon>Bacteria</taxon>
        <taxon>Bacillati</taxon>
        <taxon>Bacillota</taxon>
        <taxon>Bacilli</taxon>
        <taxon>Bacillales</taxon>
        <taxon>Paenibacillaceae</taxon>
        <taxon>Paenibacillus</taxon>
    </lineage>
</organism>